<name>A0A7X5Y150_9SPHN</name>
<dbReference type="InterPro" id="IPR036390">
    <property type="entry name" value="WH_DNA-bd_sf"/>
</dbReference>
<dbReference type="SUPFAM" id="SSF46785">
    <property type="entry name" value="Winged helix' DNA-binding domain"/>
    <property type="match status" value="1"/>
</dbReference>
<dbReference type="PROSITE" id="PS50995">
    <property type="entry name" value="HTH_MARR_2"/>
    <property type="match status" value="1"/>
</dbReference>
<dbReference type="Gene3D" id="1.10.10.10">
    <property type="entry name" value="Winged helix-like DNA-binding domain superfamily/Winged helix DNA-binding domain"/>
    <property type="match status" value="1"/>
</dbReference>
<dbReference type="EMBL" id="JAATJB010000009">
    <property type="protein sequence ID" value="NJB98622.1"/>
    <property type="molecule type" value="Genomic_DNA"/>
</dbReference>
<reference evidence="2 3" key="1">
    <citation type="submission" date="2020-03" db="EMBL/GenBank/DDBJ databases">
        <title>Genomic Encyclopedia of Type Strains, Phase IV (KMG-IV): sequencing the most valuable type-strain genomes for metagenomic binning, comparative biology and taxonomic classification.</title>
        <authorList>
            <person name="Goeker M."/>
        </authorList>
    </citation>
    <scope>NUCLEOTIDE SEQUENCE [LARGE SCALE GENOMIC DNA]</scope>
    <source>
        <strain evidence="2 3">DSM 7225</strain>
    </source>
</reference>
<comment type="caution">
    <text evidence="2">The sequence shown here is derived from an EMBL/GenBank/DDBJ whole genome shotgun (WGS) entry which is preliminary data.</text>
</comment>
<proteinExistence type="predicted"/>
<dbReference type="InterPro" id="IPR000835">
    <property type="entry name" value="HTH_MarR-typ"/>
</dbReference>
<dbReference type="InterPro" id="IPR039422">
    <property type="entry name" value="MarR/SlyA-like"/>
</dbReference>
<accession>A0A7X5Y150</accession>
<dbReference type="InterPro" id="IPR036388">
    <property type="entry name" value="WH-like_DNA-bd_sf"/>
</dbReference>
<evidence type="ECO:0000259" key="1">
    <source>
        <dbReference type="PROSITE" id="PS50995"/>
    </source>
</evidence>
<keyword evidence="2" id="KW-0238">DNA-binding</keyword>
<dbReference type="Pfam" id="PF12802">
    <property type="entry name" value="MarR_2"/>
    <property type="match status" value="1"/>
</dbReference>
<feature type="domain" description="HTH marR-type" evidence="1">
    <location>
        <begin position="6"/>
        <end position="138"/>
    </location>
</feature>
<dbReference type="Proteomes" id="UP000531251">
    <property type="component" value="Unassembled WGS sequence"/>
</dbReference>
<evidence type="ECO:0000313" key="2">
    <source>
        <dbReference type="EMBL" id="NJB98622.1"/>
    </source>
</evidence>
<evidence type="ECO:0000313" key="3">
    <source>
        <dbReference type="Proteomes" id="UP000531251"/>
    </source>
</evidence>
<gene>
    <name evidence="2" type="ORF">GGR89_002955</name>
</gene>
<dbReference type="GO" id="GO:0006950">
    <property type="term" value="P:response to stress"/>
    <property type="evidence" value="ECO:0007669"/>
    <property type="project" value="TreeGrafter"/>
</dbReference>
<keyword evidence="3" id="KW-1185">Reference proteome</keyword>
<dbReference type="PANTHER" id="PTHR33164">
    <property type="entry name" value="TRANSCRIPTIONAL REGULATOR, MARR FAMILY"/>
    <property type="match status" value="1"/>
</dbReference>
<dbReference type="PRINTS" id="PR00598">
    <property type="entry name" value="HTHMARR"/>
</dbReference>
<dbReference type="SMART" id="SM00347">
    <property type="entry name" value="HTH_MARR"/>
    <property type="match status" value="1"/>
</dbReference>
<protein>
    <submittedName>
        <fullName evidence="2">DNA-binding MarR family transcriptional regulator</fullName>
    </submittedName>
</protein>
<dbReference type="RefSeq" id="WP_241217929.1">
    <property type="nucleotide sequence ID" value="NZ_BAAADY010000011.1"/>
</dbReference>
<organism evidence="2 3">
    <name type="scientific">Sphingomonas trueperi</name>
    <dbReference type="NCBI Taxonomy" id="53317"/>
    <lineage>
        <taxon>Bacteria</taxon>
        <taxon>Pseudomonadati</taxon>
        <taxon>Pseudomonadota</taxon>
        <taxon>Alphaproteobacteria</taxon>
        <taxon>Sphingomonadales</taxon>
        <taxon>Sphingomonadaceae</taxon>
        <taxon>Sphingomonas</taxon>
    </lineage>
</organism>
<dbReference type="PANTHER" id="PTHR33164:SF89">
    <property type="entry name" value="MARR FAMILY REGULATORY PROTEIN"/>
    <property type="match status" value="1"/>
</dbReference>
<dbReference type="AlphaFoldDB" id="A0A7X5Y150"/>
<dbReference type="GO" id="GO:0003700">
    <property type="term" value="F:DNA-binding transcription factor activity"/>
    <property type="evidence" value="ECO:0007669"/>
    <property type="project" value="InterPro"/>
</dbReference>
<sequence length="151" mass="15989">MLGALAPLVGYHLRRALSAFSADFTAAMEGTGLRQVPLAVLAIVQANPGINQGAAGRMLGIKRANMVALINDLVEKGLIDRVVDVSDRRAFSLTVTKAGIAALADAMARIEAHENRMLDELSMAERALLLDLLGRIERRSPAGDGDENGDA</sequence>
<dbReference type="GO" id="GO:0003677">
    <property type="term" value="F:DNA binding"/>
    <property type="evidence" value="ECO:0007669"/>
    <property type="project" value="UniProtKB-KW"/>
</dbReference>